<keyword evidence="3" id="KW-1185">Reference proteome</keyword>
<dbReference type="Gene3D" id="1.25.40.10">
    <property type="entry name" value="Tetratricopeptide repeat domain"/>
    <property type="match status" value="1"/>
</dbReference>
<reference evidence="2 3" key="1">
    <citation type="submission" date="2011-05" db="EMBL/GenBank/DDBJ databases">
        <title>Complete sequence of Isoptericola variabilis 225.</title>
        <authorList>
            <consortium name="US DOE Joint Genome Institute"/>
            <person name="Lucas S."/>
            <person name="Han J."/>
            <person name="Lapidus A."/>
            <person name="Cheng J.-F."/>
            <person name="Goodwin L."/>
            <person name="Pitluck S."/>
            <person name="Peters L."/>
            <person name="Mikhailova N."/>
            <person name="Zeytun A."/>
            <person name="Han C."/>
            <person name="Tapia R."/>
            <person name="Land M."/>
            <person name="Hauser L."/>
            <person name="Kyrpides N."/>
            <person name="Ivanova N."/>
            <person name="Pagani I."/>
            <person name="Siebers A."/>
            <person name="Allgaier M."/>
            <person name="Thelen M."/>
            <person name="Hugenholtz P."/>
            <person name="Gladden J."/>
            <person name="Woyke T."/>
        </authorList>
    </citation>
    <scope>NUCLEOTIDE SEQUENCE [LARGE SCALE GENOMIC DNA]</scope>
    <source>
        <strain evidence="3">225</strain>
    </source>
</reference>
<dbReference type="STRING" id="743718.Isova_2555"/>
<protein>
    <recommendedName>
        <fullName evidence="4">Tetratricopeptide repeat protein</fullName>
    </recommendedName>
</protein>
<dbReference type="RefSeq" id="WP_013839650.1">
    <property type="nucleotide sequence ID" value="NC_015588.1"/>
</dbReference>
<dbReference type="InterPro" id="IPR011990">
    <property type="entry name" value="TPR-like_helical_dom_sf"/>
</dbReference>
<dbReference type="Pfam" id="PF20225">
    <property type="entry name" value="DUF6584"/>
    <property type="match status" value="1"/>
</dbReference>
<feature type="transmembrane region" description="Helical" evidence="1">
    <location>
        <begin position="140"/>
        <end position="161"/>
    </location>
</feature>
<accession>F6FT95</accession>
<name>F6FT95_ISOV2</name>
<keyword evidence="1" id="KW-1133">Transmembrane helix</keyword>
<proteinExistence type="predicted"/>
<keyword evidence="1" id="KW-0812">Transmembrane</keyword>
<dbReference type="KEGG" id="iva:Isova_2555"/>
<dbReference type="eggNOG" id="ENOG503377Q">
    <property type="taxonomic scope" value="Bacteria"/>
</dbReference>
<sequence length="171" mass="18945">MPIEQTLRRVDAELEHGRVLPAINRLRSLVREYPERLDVRFRLAEVYRSQGDLAQAGRWAFLAEHVDPAELAALERQFRTAAHRLAAVAWTASSENIGPRAARRLEALREEAARETGRRLTEDSRFVDTRSTVEKVVEGLGCAAVVVAAILATVGLGALVVHGARVVVGWF</sequence>
<dbReference type="HOGENOM" id="CLU_1546719_0_0_11"/>
<evidence type="ECO:0000313" key="2">
    <source>
        <dbReference type="EMBL" id="AEG45259.1"/>
    </source>
</evidence>
<keyword evidence="1" id="KW-0472">Membrane</keyword>
<dbReference type="EMBL" id="CP002810">
    <property type="protein sequence ID" value="AEG45259.1"/>
    <property type="molecule type" value="Genomic_DNA"/>
</dbReference>
<dbReference type="AlphaFoldDB" id="F6FT95"/>
<evidence type="ECO:0000256" key="1">
    <source>
        <dbReference type="SAM" id="Phobius"/>
    </source>
</evidence>
<gene>
    <name evidence="2" type="ordered locus">Isova_2555</name>
</gene>
<dbReference type="Proteomes" id="UP000009236">
    <property type="component" value="Chromosome"/>
</dbReference>
<evidence type="ECO:0008006" key="4">
    <source>
        <dbReference type="Google" id="ProtNLM"/>
    </source>
</evidence>
<evidence type="ECO:0000313" key="3">
    <source>
        <dbReference type="Proteomes" id="UP000009236"/>
    </source>
</evidence>
<organism evidence="3">
    <name type="scientific">Isoptericola variabilis (strain 225)</name>
    <dbReference type="NCBI Taxonomy" id="743718"/>
    <lineage>
        <taxon>Bacteria</taxon>
        <taxon>Bacillati</taxon>
        <taxon>Actinomycetota</taxon>
        <taxon>Actinomycetes</taxon>
        <taxon>Micrococcales</taxon>
        <taxon>Promicromonosporaceae</taxon>
        <taxon>Isoptericola</taxon>
    </lineage>
</organism>
<dbReference type="InterPro" id="IPR046491">
    <property type="entry name" value="DUF6584"/>
</dbReference>